<dbReference type="PRINTS" id="PR00080">
    <property type="entry name" value="SDRFAMILY"/>
</dbReference>
<comment type="similarity">
    <text evidence="1">Belongs to the short-chain dehydrogenases/reductases (SDR) family.</text>
</comment>
<proteinExistence type="inferred from homology"/>
<dbReference type="SUPFAM" id="SSF51735">
    <property type="entry name" value="NAD(P)-binding Rossmann-fold domains"/>
    <property type="match status" value="1"/>
</dbReference>
<comment type="caution">
    <text evidence="3">The sequence shown here is derived from an EMBL/GenBank/DDBJ whole genome shotgun (WGS) entry which is preliminary data.</text>
</comment>
<evidence type="ECO:0000256" key="2">
    <source>
        <dbReference type="ARBA" id="ARBA00023002"/>
    </source>
</evidence>
<dbReference type="CDD" id="cd05233">
    <property type="entry name" value="SDR_c"/>
    <property type="match status" value="1"/>
</dbReference>
<dbReference type="InterPro" id="IPR002347">
    <property type="entry name" value="SDR_fam"/>
</dbReference>
<dbReference type="InterPro" id="IPR036291">
    <property type="entry name" value="NAD(P)-bd_dom_sf"/>
</dbReference>
<dbReference type="PRINTS" id="PR00081">
    <property type="entry name" value="GDHRDH"/>
</dbReference>
<dbReference type="PROSITE" id="PS00061">
    <property type="entry name" value="ADH_SHORT"/>
    <property type="match status" value="1"/>
</dbReference>
<dbReference type="PANTHER" id="PTHR24321:SF8">
    <property type="entry name" value="ESTRADIOL 17-BETA-DEHYDROGENASE 8-RELATED"/>
    <property type="match status" value="1"/>
</dbReference>
<evidence type="ECO:0000313" key="4">
    <source>
        <dbReference type="Proteomes" id="UP000076400"/>
    </source>
</evidence>
<dbReference type="InterPro" id="IPR020904">
    <property type="entry name" value="Sc_DH/Rdtase_CS"/>
</dbReference>
<accession>A0A154WEN0</accession>
<name>A0A154WEN0_9PROT</name>
<dbReference type="Pfam" id="PF13561">
    <property type="entry name" value="adh_short_C2"/>
    <property type="match status" value="1"/>
</dbReference>
<dbReference type="NCBIfam" id="NF009466">
    <property type="entry name" value="PRK12826.1-2"/>
    <property type="match status" value="1"/>
</dbReference>
<dbReference type="RefSeq" id="WP_067553435.1">
    <property type="nucleotide sequence ID" value="NZ_LPXN01000068.1"/>
</dbReference>
<sequence>MQLSLKGKHAIITAAGSGIGKRTAEVFHAAGCRLFLCDIDEAALDAVVKALPGSFGMVVDVSDMAQVDRFMDVALAELNGLDILVNNAGIAGPTAPIDEIDPADWQRTLDVNLNGLFYCTRRAVPALKKSGGGCIVNLSSAAGRFAFPMRSPYSATKWGVVGVTRTLSVELGDHNIRVNAILPGSVAGPRIEKVIADKAAARGIDPEAQRAKMLEPISLKEFVTSTDIANMALYLCSDAGRHISGQCLNVDAGTEYLS</sequence>
<dbReference type="Gene3D" id="3.40.50.720">
    <property type="entry name" value="NAD(P)-binding Rossmann-like Domain"/>
    <property type="match status" value="1"/>
</dbReference>
<keyword evidence="2" id="KW-0560">Oxidoreductase</keyword>
<dbReference type="Proteomes" id="UP000076400">
    <property type="component" value="Unassembled WGS sequence"/>
</dbReference>
<dbReference type="PANTHER" id="PTHR24321">
    <property type="entry name" value="DEHYDROGENASES, SHORT CHAIN"/>
    <property type="match status" value="1"/>
</dbReference>
<dbReference type="AlphaFoldDB" id="A0A154WEN0"/>
<protein>
    <submittedName>
        <fullName evidence="3">3-ketoacyl-ACP reductase</fullName>
    </submittedName>
</protein>
<dbReference type="GO" id="GO:0016491">
    <property type="term" value="F:oxidoreductase activity"/>
    <property type="evidence" value="ECO:0007669"/>
    <property type="project" value="UniProtKB-KW"/>
</dbReference>
<keyword evidence="4" id="KW-1185">Reference proteome</keyword>
<dbReference type="FunFam" id="3.40.50.720:FF:000084">
    <property type="entry name" value="Short-chain dehydrogenase reductase"/>
    <property type="match status" value="1"/>
</dbReference>
<gene>
    <name evidence="3" type="ORF">AUP43_05650</name>
</gene>
<dbReference type="OrthoDB" id="9804774at2"/>
<dbReference type="EMBL" id="LPXN01000068">
    <property type="protein sequence ID" value="KZD11960.1"/>
    <property type="molecule type" value="Genomic_DNA"/>
</dbReference>
<dbReference type="STRING" id="580166.AUP43_05650"/>
<reference evidence="3 4" key="1">
    <citation type="submission" date="2015-12" db="EMBL/GenBank/DDBJ databases">
        <title>Genome sequence of Oceanibaculum pacificum MCCC 1A02656.</title>
        <authorList>
            <person name="Lu L."/>
            <person name="Lai Q."/>
            <person name="Shao Z."/>
            <person name="Qian P."/>
        </authorList>
    </citation>
    <scope>NUCLEOTIDE SEQUENCE [LARGE SCALE GENOMIC DNA]</scope>
    <source>
        <strain evidence="3 4">MCCC 1A02656</strain>
    </source>
</reference>
<evidence type="ECO:0000313" key="3">
    <source>
        <dbReference type="EMBL" id="KZD11960.1"/>
    </source>
</evidence>
<evidence type="ECO:0000256" key="1">
    <source>
        <dbReference type="ARBA" id="ARBA00006484"/>
    </source>
</evidence>
<organism evidence="3 4">
    <name type="scientific">Oceanibaculum pacificum</name>
    <dbReference type="NCBI Taxonomy" id="580166"/>
    <lineage>
        <taxon>Bacteria</taxon>
        <taxon>Pseudomonadati</taxon>
        <taxon>Pseudomonadota</taxon>
        <taxon>Alphaproteobacteria</taxon>
        <taxon>Rhodospirillales</taxon>
        <taxon>Oceanibaculaceae</taxon>
        <taxon>Oceanibaculum</taxon>
    </lineage>
</organism>